<dbReference type="AlphaFoldDB" id="A0A8S3TKV5"/>
<evidence type="ECO:0000313" key="1">
    <source>
        <dbReference type="EMBL" id="CAG2234333.1"/>
    </source>
</evidence>
<reference evidence="1" key="1">
    <citation type="submission" date="2021-03" db="EMBL/GenBank/DDBJ databases">
        <authorList>
            <person name="Bekaert M."/>
        </authorList>
    </citation>
    <scope>NUCLEOTIDE SEQUENCE</scope>
</reference>
<keyword evidence="2" id="KW-1185">Reference proteome</keyword>
<proteinExistence type="predicted"/>
<dbReference type="Proteomes" id="UP000683360">
    <property type="component" value="Unassembled WGS sequence"/>
</dbReference>
<dbReference type="EMBL" id="CAJPWZ010002232">
    <property type="protein sequence ID" value="CAG2234333.1"/>
    <property type="molecule type" value="Genomic_DNA"/>
</dbReference>
<sequence>MMSPSHYCQTVRTEDKRCDHPIIDRLSELKTDDVTDPLLAKCQNCTDDGTDPLLAEYDVTDPLLVDCQNCRQTMGPTHYWQNVRTVDRRCDSPITDILSKPKTVVVTDQLLPDYDVTDPLLVDCQNCRQTMGPTHYWQNVRTVDRRCDCPITDRMSEL</sequence>
<evidence type="ECO:0000313" key="2">
    <source>
        <dbReference type="Proteomes" id="UP000683360"/>
    </source>
</evidence>
<comment type="caution">
    <text evidence="1">The sequence shown here is derived from an EMBL/GenBank/DDBJ whole genome shotgun (WGS) entry which is preliminary data.</text>
</comment>
<accession>A0A8S3TKV5</accession>
<protein>
    <submittedName>
        <fullName evidence="1">Uncharacterized protein</fullName>
    </submittedName>
</protein>
<name>A0A8S3TKV5_MYTED</name>
<organism evidence="1 2">
    <name type="scientific">Mytilus edulis</name>
    <name type="common">Blue mussel</name>
    <dbReference type="NCBI Taxonomy" id="6550"/>
    <lineage>
        <taxon>Eukaryota</taxon>
        <taxon>Metazoa</taxon>
        <taxon>Spiralia</taxon>
        <taxon>Lophotrochozoa</taxon>
        <taxon>Mollusca</taxon>
        <taxon>Bivalvia</taxon>
        <taxon>Autobranchia</taxon>
        <taxon>Pteriomorphia</taxon>
        <taxon>Mytilida</taxon>
        <taxon>Mytiloidea</taxon>
        <taxon>Mytilidae</taxon>
        <taxon>Mytilinae</taxon>
        <taxon>Mytilus</taxon>
    </lineage>
</organism>
<gene>
    <name evidence="1" type="ORF">MEDL_46968</name>
</gene>